<sequence>MRRKTATQLLWALCLIAVGVILLLVNLNFISFELKRIYLLVYPFVLALYGLYLFFKSFSYHSSGNLFWGLFITTLSGFLIADRFNMIEFGFWDFWKLWPVIFIFMALNMLFFKKKIIDIEIDRNSYWIDDEEDDDDWIETDNQGEDKRQEKKKESQITVDIDMDQIFKTINENISDEETREKVKKQLEKYQSRKKHGKVKVNFRHDDSEKYMNFHKENGKKNKTTDINVFGLSISEKEFKDPNWLLEPMKLSSVIVDYYFDFSKAFIPEGTTPVNVKGKVGQIIMLIPEDLPIKLHVKNSIGNVSVFGKDLTNTGSGRTYTYVSPNYEEATRKLNLDIKLSIGSIEIVQV</sequence>
<evidence type="ECO:0008006" key="6">
    <source>
        <dbReference type="Google" id="ProtNLM"/>
    </source>
</evidence>
<evidence type="ECO:0000259" key="3">
    <source>
        <dbReference type="Pfam" id="PF22570"/>
    </source>
</evidence>
<feature type="domain" description="LiaF transmembrane" evidence="3">
    <location>
        <begin position="10"/>
        <end position="115"/>
    </location>
</feature>
<evidence type="ECO:0000259" key="2">
    <source>
        <dbReference type="Pfam" id="PF09922"/>
    </source>
</evidence>
<feature type="transmembrane region" description="Helical" evidence="1">
    <location>
        <begin position="9"/>
        <end position="31"/>
    </location>
</feature>
<dbReference type="Proteomes" id="UP000743899">
    <property type="component" value="Unassembled WGS sequence"/>
</dbReference>
<feature type="transmembrane region" description="Helical" evidence="1">
    <location>
        <begin position="67"/>
        <end position="84"/>
    </location>
</feature>
<reference evidence="4 5" key="1">
    <citation type="submission" date="2020-01" db="EMBL/GenBank/DDBJ databases">
        <title>A novel Bacillus sp. from Pasinler.</title>
        <authorList>
            <person name="Adiguzel A."/>
            <person name="Ay H."/>
            <person name="Baltaci M.O."/>
        </authorList>
    </citation>
    <scope>NUCLEOTIDE SEQUENCE [LARGE SCALE GENOMIC DNA]</scope>
    <source>
        <strain evidence="4 5">P1</strain>
    </source>
</reference>
<dbReference type="Pfam" id="PF09922">
    <property type="entry name" value="LiaF-like_C"/>
    <property type="match status" value="1"/>
</dbReference>
<keyword evidence="1" id="KW-1133">Transmembrane helix</keyword>
<name>A0ABW9ZZF4_9BACI</name>
<dbReference type="InterPro" id="IPR047793">
    <property type="entry name" value="LiaF_C"/>
</dbReference>
<dbReference type="InterPro" id="IPR054331">
    <property type="entry name" value="LiaF_TM"/>
</dbReference>
<protein>
    <recommendedName>
        <fullName evidence="6">Cell wall-active antibiotics response LiaF-like C-terminal domain-containing protein</fullName>
    </recommendedName>
</protein>
<evidence type="ECO:0000256" key="1">
    <source>
        <dbReference type="SAM" id="Phobius"/>
    </source>
</evidence>
<dbReference type="Pfam" id="PF22570">
    <property type="entry name" value="LiaF-TM"/>
    <property type="match status" value="1"/>
</dbReference>
<proteinExistence type="predicted"/>
<keyword evidence="1" id="KW-0472">Membrane</keyword>
<accession>A0ABW9ZZF4</accession>
<dbReference type="InterPro" id="IPR024425">
    <property type="entry name" value="LiaF-like_C"/>
</dbReference>
<dbReference type="NCBIfam" id="NF040535">
    <property type="entry name" value="LiaF_C_term"/>
    <property type="match status" value="1"/>
</dbReference>
<feature type="transmembrane region" description="Helical" evidence="1">
    <location>
        <begin position="96"/>
        <end position="112"/>
    </location>
</feature>
<dbReference type="EMBL" id="JAACYS010000005">
    <property type="protein sequence ID" value="NCU16548.1"/>
    <property type="molecule type" value="Genomic_DNA"/>
</dbReference>
<keyword evidence="1" id="KW-0812">Transmembrane</keyword>
<evidence type="ECO:0000313" key="5">
    <source>
        <dbReference type="Proteomes" id="UP000743899"/>
    </source>
</evidence>
<feature type="domain" description="Cell wall-active antibiotics response LiaF-like C-terminal" evidence="2">
    <location>
        <begin position="234"/>
        <end position="347"/>
    </location>
</feature>
<feature type="transmembrane region" description="Helical" evidence="1">
    <location>
        <begin position="37"/>
        <end position="55"/>
    </location>
</feature>
<gene>
    <name evidence="4" type="ORF">GW534_02000</name>
</gene>
<comment type="caution">
    <text evidence="4">The sequence shown here is derived from an EMBL/GenBank/DDBJ whole genome shotgun (WGS) entry which is preliminary data.</text>
</comment>
<keyword evidence="5" id="KW-1185">Reference proteome</keyword>
<dbReference type="RefSeq" id="WP_161919387.1">
    <property type="nucleotide sequence ID" value="NZ_JAACYS010000005.1"/>
</dbReference>
<evidence type="ECO:0000313" key="4">
    <source>
        <dbReference type="EMBL" id="NCU16548.1"/>
    </source>
</evidence>
<organism evidence="4 5">
    <name type="scientific">Pallidibacillus pasinlerensis</name>
    <dbReference type="NCBI Taxonomy" id="2703818"/>
    <lineage>
        <taxon>Bacteria</taxon>
        <taxon>Bacillati</taxon>
        <taxon>Bacillota</taxon>
        <taxon>Bacilli</taxon>
        <taxon>Bacillales</taxon>
        <taxon>Bacillaceae</taxon>
        <taxon>Pallidibacillus</taxon>
    </lineage>
</organism>